<dbReference type="InterPro" id="IPR028082">
    <property type="entry name" value="Peripla_BP_I"/>
</dbReference>
<keyword evidence="2" id="KW-0238">DNA-binding</keyword>
<dbReference type="SUPFAM" id="SSF53822">
    <property type="entry name" value="Periplasmic binding protein-like I"/>
    <property type="match status" value="1"/>
</dbReference>
<evidence type="ECO:0000256" key="4">
    <source>
        <dbReference type="SAM" id="MobiDB-lite"/>
    </source>
</evidence>
<dbReference type="PROSITE" id="PS50932">
    <property type="entry name" value="HTH_LACI_2"/>
    <property type="match status" value="1"/>
</dbReference>
<keyword evidence="3" id="KW-0804">Transcription</keyword>
<dbReference type="OrthoDB" id="2528004at2"/>
<dbReference type="GO" id="GO:0000976">
    <property type="term" value="F:transcription cis-regulatory region binding"/>
    <property type="evidence" value="ECO:0007669"/>
    <property type="project" value="TreeGrafter"/>
</dbReference>
<dbReference type="PANTHER" id="PTHR30146">
    <property type="entry name" value="LACI-RELATED TRANSCRIPTIONAL REPRESSOR"/>
    <property type="match status" value="1"/>
</dbReference>
<name>A0A1I1ZVX0_9BACL</name>
<dbReference type="CDD" id="cd01392">
    <property type="entry name" value="HTH_LacI"/>
    <property type="match status" value="1"/>
</dbReference>
<dbReference type="Gene3D" id="3.40.50.2300">
    <property type="match status" value="2"/>
</dbReference>
<protein>
    <submittedName>
        <fullName evidence="6">Transcriptional regulator, LacI family</fullName>
    </submittedName>
</protein>
<sequence length="355" mass="39405">MTDTWLPRNPSFHSIGQDEPQAVDGKGVGSGMVTIKDIAKLAGVSYSTVSKALNNDPLIKPATRQKVLEIAEKYQYRKNIMAQQLSSGKSNIIGFVLDELSNPLFSNISKNLHRELKSRGYQMILVIAGDGVDIFSQLRVDGCIFWEYMLDDREAFWKLVSSMPMPCFVLGADENPNSPYIKIDRKEGIFKAVEHLKAHGHERIGFIGNSQNIKIEGYKEALQRTGLEFCQGSVLPAYSSWEDGYFAVRNYTFTSSSPTAFIGLNNLVTRGALRAFIEAGFQVPQDISLIGYDDLPDMQYAEVALTTIGPPLGELAVQAAELIVALIRGEDAKYPVVIQPQLYLRNSVAICKERI</sequence>
<gene>
    <name evidence="6" type="ORF">SAMN04487969_102111</name>
</gene>
<evidence type="ECO:0000256" key="2">
    <source>
        <dbReference type="ARBA" id="ARBA00023125"/>
    </source>
</evidence>
<dbReference type="Pfam" id="PF13377">
    <property type="entry name" value="Peripla_BP_3"/>
    <property type="match status" value="1"/>
</dbReference>
<keyword evidence="7" id="KW-1185">Reference proteome</keyword>
<evidence type="ECO:0000256" key="3">
    <source>
        <dbReference type="ARBA" id="ARBA00023163"/>
    </source>
</evidence>
<dbReference type="Proteomes" id="UP000183410">
    <property type="component" value="Unassembled WGS sequence"/>
</dbReference>
<dbReference type="PANTHER" id="PTHR30146:SF109">
    <property type="entry name" value="HTH-TYPE TRANSCRIPTIONAL REGULATOR GALS"/>
    <property type="match status" value="1"/>
</dbReference>
<dbReference type="EMBL" id="FONN01000002">
    <property type="protein sequence ID" value="SFE35717.1"/>
    <property type="molecule type" value="Genomic_DNA"/>
</dbReference>
<feature type="region of interest" description="Disordered" evidence="4">
    <location>
        <begin position="1"/>
        <end position="23"/>
    </location>
</feature>
<evidence type="ECO:0000259" key="5">
    <source>
        <dbReference type="PROSITE" id="PS50932"/>
    </source>
</evidence>
<evidence type="ECO:0000313" key="6">
    <source>
        <dbReference type="EMBL" id="SFE35717.1"/>
    </source>
</evidence>
<reference evidence="7" key="1">
    <citation type="submission" date="2016-10" db="EMBL/GenBank/DDBJ databases">
        <authorList>
            <person name="Varghese N."/>
            <person name="Submissions S."/>
        </authorList>
    </citation>
    <scope>NUCLEOTIDE SEQUENCE [LARGE SCALE GENOMIC DNA]</scope>
    <source>
        <strain evidence="7">CGMCC 1.10223</strain>
    </source>
</reference>
<accession>A0A1I1ZVX0</accession>
<dbReference type="Gene3D" id="1.10.260.40">
    <property type="entry name" value="lambda repressor-like DNA-binding domains"/>
    <property type="match status" value="1"/>
</dbReference>
<proteinExistence type="predicted"/>
<dbReference type="AlphaFoldDB" id="A0A1I1ZVX0"/>
<dbReference type="GO" id="GO:0003700">
    <property type="term" value="F:DNA-binding transcription factor activity"/>
    <property type="evidence" value="ECO:0007669"/>
    <property type="project" value="TreeGrafter"/>
</dbReference>
<dbReference type="Pfam" id="PF00356">
    <property type="entry name" value="LacI"/>
    <property type="match status" value="1"/>
</dbReference>
<feature type="domain" description="HTH lacI-type" evidence="5">
    <location>
        <begin position="33"/>
        <end position="87"/>
    </location>
</feature>
<evidence type="ECO:0000256" key="1">
    <source>
        <dbReference type="ARBA" id="ARBA00023015"/>
    </source>
</evidence>
<dbReference type="PRINTS" id="PR00036">
    <property type="entry name" value="HTHLACI"/>
</dbReference>
<dbReference type="CDD" id="cd06267">
    <property type="entry name" value="PBP1_LacI_sugar_binding-like"/>
    <property type="match status" value="1"/>
</dbReference>
<dbReference type="InterPro" id="IPR000843">
    <property type="entry name" value="HTH_LacI"/>
</dbReference>
<dbReference type="InterPro" id="IPR010982">
    <property type="entry name" value="Lambda_DNA-bd_dom_sf"/>
</dbReference>
<dbReference type="SMART" id="SM00354">
    <property type="entry name" value="HTH_LACI"/>
    <property type="match status" value="1"/>
</dbReference>
<evidence type="ECO:0000313" key="7">
    <source>
        <dbReference type="Proteomes" id="UP000183410"/>
    </source>
</evidence>
<organism evidence="6 7">
    <name type="scientific">Paenibacillus algorifonticola</name>
    <dbReference type="NCBI Taxonomy" id="684063"/>
    <lineage>
        <taxon>Bacteria</taxon>
        <taxon>Bacillati</taxon>
        <taxon>Bacillota</taxon>
        <taxon>Bacilli</taxon>
        <taxon>Bacillales</taxon>
        <taxon>Paenibacillaceae</taxon>
        <taxon>Paenibacillus</taxon>
    </lineage>
</organism>
<dbReference type="InterPro" id="IPR046335">
    <property type="entry name" value="LacI/GalR-like_sensor"/>
</dbReference>
<keyword evidence="1" id="KW-0805">Transcription regulation</keyword>
<dbReference type="SUPFAM" id="SSF47413">
    <property type="entry name" value="lambda repressor-like DNA-binding domains"/>
    <property type="match status" value="1"/>
</dbReference>
<dbReference type="PROSITE" id="PS00356">
    <property type="entry name" value="HTH_LACI_1"/>
    <property type="match status" value="1"/>
</dbReference>